<keyword evidence="1" id="KW-1188">Viral release from host cell</keyword>
<evidence type="ECO:0000313" key="4">
    <source>
        <dbReference type="Proteomes" id="UP000225379"/>
    </source>
</evidence>
<dbReference type="Pfam" id="PF17289">
    <property type="entry name" value="Terminase_6C"/>
    <property type="match status" value="1"/>
</dbReference>
<accession>A0A2B8BEC3</accession>
<dbReference type="OrthoDB" id="7594379at2"/>
<dbReference type="InterPro" id="IPR035421">
    <property type="entry name" value="Terminase_6C"/>
</dbReference>
<dbReference type="Gene3D" id="3.30.420.280">
    <property type="match status" value="1"/>
</dbReference>
<evidence type="ECO:0000313" key="3">
    <source>
        <dbReference type="EMBL" id="PGH55898.1"/>
    </source>
</evidence>
<sequence>MPEITSSRYLVQAGWDDVPHLDADTKRELLASTQPYLRDARSKGIPSLGAGAIYPVEESAITVEPFQIPAYWRRAYGLDVGWNRTAAIWGALDPNTDTAYLYAEHYRGQAEPSVHATAIRARGEWIPGVIDPASRGRSQRDGQQLVQNYTDLGLKLSLADNAIDAGIDDVWMRLATGRLKVFRTCLNWLAEYRLYRRDEKGKIVKANDHLMDGSRYLIRSGLAIAIVAPTHARGAIASPIVGDSHAGY</sequence>
<dbReference type="AlphaFoldDB" id="A0A2B8BEC3"/>
<dbReference type="EMBL" id="PDKW01000042">
    <property type="protein sequence ID" value="PGH55898.1"/>
    <property type="molecule type" value="Genomic_DNA"/>
</dbReference>
<feature type="domain" description="Terminase large subunit gp17-like C-terminal" evidence="2">
    <location>
        <begin position="85"/>
        <end position="218"/>
    </location>
</feature>
<organism evidence="3 4">
    <name type="scientific">Azospirillum palustre</name>
    <dbReference type="NCBI Taxonomy" id="2044885"/>
    <lineage>
        <taxon>Bacteria</taxon>
        <taxon>Pseudomonadati</taxon>
        <taxon>Pseudomonadota</taxon>
        <taxon>Alphaproteobacteria</taxon>
        <taxon>Rhodospirillales</taxon>
        <taxon>Azospirillaceae</taxon>
        <taxon>Azospirillum</taxon>
    </lineage>
</organism>
<gene>
    <name evidence="3" type="ORF">CRT60_21845</name>
</gene>
<evidence type="ECO:0000259" key="2">
    <source>
        <dbReference type="Pfam" id="PF17289"/>
    </source>
</evidence>
<dbReference type="RefSeq" id="WP_098738612.1">
    <property type="nucleotide sequence ID" value="NZ_PDKW01000042.1"/>
</dbReference>
<proteinExistence type="predicted"/>
<dbReference type="Proteomes" id="UP000225379">
    <property type="component" value="Unassembled WGS sequence"/>
</dbReference>
<protein>
    <recommendedName>
        <fullName evidence="2">Terminase large subunit gp17-like C-terminal domain-containing protein</fullName>
    </recommendedName>
</protein>
<reference evidence="4" key="1">
    <citation type="submission" date="2017-10" db="EMBL/GenBank/DDBJ databases">
        <authorList>
            <person name="Kravchenko I.K."/>
            <person name="Grouzdev D.S."/>
        </authorList>
    </citation>
    <scope>NUCLEOTIDE SEQUENCE [LARGE SCALE GENOMIC DNA]</scope>
    <source>
        <strain evidence="4">B2</strain>
    </source>
</reference>
<name>A0A2B8BEC3_9PROT</name>
<comment type="caution">
    <text evidence="3">The sequence shown here is derived from an EMBL/GenBank/DDBJ whole genome shotgun (WGS) entry which is preliminary data.</text>
</comment>
<keyword evidence="4" id="KW-1185">Reference proteome</keyword>
<evidence type="ECO:0000256" key="1">
    <source>
        <dbReference type="ARBA" id="ARBA00022612"/>
    </source>
</evidence>